<keyword evidence="1" id="KW-0677">Repeat</keyword>
<dbReference type="InterPro" id="IPR027417">
    <property type="entry name" value="P-loop_NTPase"/>
</dbReference>
<gene>
    <name evidence="3" type="ORF">BO97DRAFT_428485</name>
</gene>
<proteinExistence type="predicted"/>
<dbReference type="SUPFAM" id="SSF52540">
    <property type="entry name" value="P-loop containing nucleoside triphosphate hydrolases"/>
    <property type="match status" value="1"/>
</dbReference>
<keyword evidence="4" id="KW-1185">Reference proteome</keyword>
<dbReference type="PANTHER" id="PTHR10039:SF5">
    <property type="entry name" value="NACHT DOMAIN-CONTAINING PROTEIN"/>
    <property type="match status" value="1"/>
</dbReference>
<dbReference type="Pfam" id="PF24883">
    <property type="entry name" value="NPHP3_N"/>
    <property type="match status" value="1"/>
</dbReference>
<evidence type="ECO:0000259" key="2">
    <source>
        <dbReference type="Pfam" id="PF24883"/>
    </source>
</evidence>
<organism evidence="3 4">
    <name type="scientific">Aspergillus homomorphus (strain CBS 101889)</name>
    <dbReference type="NCBI Taxonomy" id="1450537"/>
    <lineage>
        <taxon>Eukaryota</taxon>
        <taxon>Fungi</taxon>
        <taxon>Dikarya</taxon>
        <taxon>Ascomycota</taxon>
        <taxon>Pezizomycotina</taxon>
        <taxon>Eurotiomycetes</taxon>
        <taxon>Eurotiomycetidae</taxon>
        <taxon>Eurotiales</taxon>
        <taxon>Aspergillaceae</taxon>
        <taxon>Aspergillus</taxon>
        <taxon>Aspergillus subgen. Circumdati</taxon>
    </lineage>
</organism>
<dbReference type="Proteomes" id="UP000248961">
    <property type="component" value="Unassembled WGS sequence"/>
</dbReference>
<dbReference type="GeneID" id="37201584"/>
<protein>
    <recommendedName>
        <fullName evidence="2">Nephrocystin 3-like N-terminal domain-containing protein</fullName>
    </recommendedName>
</protein>
<dbReference type="EMBL" id="KZ824316">
    <property type="protein sequence ID" value="RAL08346.1"/>
    <property type="molecule type" value="Genomic_DNA"/>
</dbReference>
<dbReference type="VEuPathDB" id="FungiDB:BO97DRAFT_428485"/>
<evidence type="ECO:0000313" key="3">
    <source>
        <dbReference type="EMBL" id="RAL08346.1"/>
    </source>
</evidence>
<reference evidence="3 4" key="1">
    <citation type="submission" date="2018-02" db="EMBL/GenBank/DDBJ databases">
        <title>The genomes of Aspergillus section Nigri reveals drivers in fungal speciation.</title>
        <authorList>
            <consortium name="DOE Joint Genome Institute"/>
            <person name="Vesth T.C."/>
            <person name="Nybo J."/>
            <person name="Theobald S."/>
            <person name="Brandl J."/>
            <person name="Frisvad J.C."/>
            <person name="Nielsen K.F."/>
            <person name="Lyhne E.K."/>
            <person name="Kogle M.E."/>
            <person name="Kuo A."/>
            <person name="Riley R."/>
            <person name="Clum A."/>
            <person name="Nolan M."/>
            <person name="Lipzen A."/>
            <person name="Salamov A."/>
            <person name="Henrissat B."/>
            <person name="Wiebenga A."/>
            <person name="De vries R.P."/>
            <person name="Grigoriev I.V."/>
            <person name="Mortensen U.H."/>
            <person name="Andersen M.R."/>
            <person name="Baker S.E."/>
        </authorList>
    </citation>
    <scope>NUCLEOTIDE SEQUENCE [LARGE SCALE GENOMIC DNA]</scope>
    <source>
        <strain evidence="3 4">CBS 101889</strain>
    </source>
</reference>
<dbReference type="Gene3D" id="3.40.50.300">
    <property type="entry name" value="P-loop containing nucleotide triphosphate hydrolases"/>
    <property type="match status" value="1"/>
</dbReference>
<evidence type="ECO:0000256" key="1">
    <source>
        <dbReference type="ARBA" id="ARBA00022737"/>
    </source>
</evidence>
<feature type="domain" description="Nephrocystin 3-like N-terminal" evidence="2">
    <location>
        <begin position="125"/>
        <end position="299"/>
    </location>
</feature>
<name>A0A395HL67_ASPHC</name>
<dbReference type="PANTHER" id="PTHR10039">
    <property type="entry name" value="AMELOGENIN"/>
    <property type="match status" value="1"/>
</dbReference>
<dbReference type="RefSeq" id="XP_025547500.1">
    <property type="nucleotide sequence ID" value="XM_025697295.1"/>
</dbReference>
<sequence>MLRVNFGAAFVESRLEWAEEEEKKHRTSPDHHVESLAWYILTFPRAITEALQGLRRARDGVKTDATRGDYTFGKAPMHPVHPDSSYPSWLLDREYASQITLPSHAIGWVNKKSEADEMRKRMDTSRDAFQDWLSNEDQQFFHISGKPGSGKSKLVHDICIYDEVRTRLLFWSREKSLLFGRVFYKFNNTPNGSSYWTMIQGILWALIREDHHLACFLFPGKWDFLESAADRFPEYCRDEIFAAWCSLVRTDSIYEKRKIAICLDGWDKLKEDDQPQMIKALKAWVQARPQDVKICITSRGEKLFQEAFGSCPGFILHEVNYADMVAFVRKQVTDKRLVTEQLDKIATPDEQETLAHEIAQAADGSFLWLSKMVKEFVRGLESSSLSDQLTRSRLEQLKEEQAKCSEFYRNHPELDSDLGFNPCWGEDPYSWAGTTSEPM</sequence>
<dbReference type="AlphaFoldDB" id="A0A395HL67"/>
<dbReference type="OrthoDB" id="4481506at2759"/>
<accession>A0A395HL67</accession>
<dbReference type="InterPro" id="IPR056884">
    <property type="entry name" value="NPHP3-like_N"/>
</dbReference>
<evidence type="ECO:0000313" key="4">
    <source>
        <dbReference type="Proteomes" id="UP000248961"/>
    </source>
</evidence>